<dbReference type="AlphaFoldDB" id="A0A371EVP9"/>
<name>A0A371EVP9_MUCPR</name>
<protein>
    <submittedName>
        <fullName evidence="1">Uncharacterized protein</fullName>
    </submittedName>
</protein>
<accession>A0A371EVP9</accession>
<dbReference type="EMBL" id="QJKJ01011842">
    <property type="protein sequence ID" value="RDX70081.1"/>
    <property type="molecule type" value="Genomic_DNA"/>
</dbReference>
<sequence length="201" mass="23246">MLHFVFPLLLSFEKWALNPFISSLSNHLDSLQRFVAFEFVCDAAHPHLRFFFPSFRRLQWLMHPEEESLSSVPELDGPLYVDGKVQEVSSVYTKAHLLDGLIHHARLPRPWLIRLLPYQPDACVCDGLDGEELYTYLYDTLSLRLGIRTKAHAASVRVERAWLKPWEEKFLAELISHPTSSYSVLKTGLDVATRKALRKQE</sequence>
<dbReference type="Proteomes" id="UP000257109">
    <property type="component" value="Unassembled WGS sequence"/>
</dbReference>
<organism evidence="1 2">
    <name type="scientific">Mucuna pruriens</name>
    <name type="common">Velvet bean</name>
    <name type="synonym">Dolichos pruriens</name>
    <dbReference type="NCBI Taxonomy" id="157652"/>
    <lineage>
        <taxon>Eukaryota</taxon>
        <taxon>Viridiplantae</taxon>
        <taxon>Streptophyta</taxon>
        <taxon>Embryophyta</taxon>
        <taxon>Tracheophyta</taxon>
        <taxon>Spermatophyta</taxon>
        <taxon>Magnoliopsida</taxon>
        <taxon>eudicotyledons</taxon>
        <taxon>Gunneridae</taxon>
        <taxon>Pentapetalae</taxon>
        <taxon>rosids</taxon>
        <taxon>fabids</taxon>
        <taxon>Fabales</taxon>
        <taxon>Fabaceae</taxon>
        <taxon>Papilionoideae</taxon>
        <taxon>50 kb inversion clade</taxon>
        <taxon>NPAAA clade</taxon>
        <taxon>indigoferoid/millettioid clade</taxon>
        <taxon>Phaseoleae</taxon>
        <taxon>Mucuna</taxon>
    </lineage>
</organism>
<feature type="non-terminal residue" evidence="1">
    <location>
        <position position="1"/>
    </location>
</feature>
<reference evidence="1" key="1">
    <citation type="submission" date="2018-05" db="EMBL/GenBank/DDBJ databases">
        <title>Draft genome of Mucuna pruriens seed.</title>
        <authorList>
            <person name="Nnadi N.E."/>
            <person name="Vos R."/>
            <person name="Hasami M.H."/>
            <person name="Devisetty U.K."/>
            <person name="Aguiy J.C."/>
        </authorList>
    </citation>
    <scope>NUCLEOTIDE SEQUENCE [LARGE SCALE GENOMIC DNA]</scope>
    <source>
        <strain evidence="1">JCA_2017</strain>
    </source>
</reference>
<gene>
    <name evidence="1" type="ORF">CR513_50713</name>
</gene>
<evidence type="ECO:0000313" key="2">
    <source>
        <dbReference type="Proteomes" id="UP000257109"/>
    </source>
</evidence>
<keyword evidence="2" id="KW-1185">Reference proteome</keyword>
<proteinExistence type="predicted"/>
<comment type="caution">
    <text evidence="1">The sequence shown here is derived from an EMBL/GenBank/DDBJ whole genome shotgun (WGS) entry which is preliminary data.</text>
</comment>
<evidence type="ECO:0000313" key="1">
    <source>
        <dbReference type="EMBL" id="RDX70081.1"/>
    </source>
</evidence>